<evidence type="ECO:0000313" key="2">
    <source>
        <dbReference type="EMBL" id="TCO30742.1"/>
    </source>
</evidence>
<dbReference type="Proteomes" id="UP000295684">
    <property type="component" value="Unassembled WGS sequence"/>
</dbReference>
<sequence length="269" mass="29879">MRKNIPIALLMLIIISVFTLSCKKKSIDEPTPQSNCETKYEVIYGDLTSNAETALVNYENGQIKLISASSAKLNFEYSTDKVMVLSSGVPVYQIDITNKLATRIIDLGNQSEQRMTYDGNRNLIKIDAYLNNNLTDTKILTYSNGNLATLTQTYPDEPAVKRVTTYSYSTDIATNVDTDTRYLIFGPIDFNVPSSLTGTISRNILSGSLYTYTSGNYRSDITKAYTYTRNGSGVVNKIIENTHSVTVSNGVQTLDERTKQTILINTTCN</sequence>
<comment type="caution">
    <text evidence="2">The sequence shown here is derived from an EMBL/GenBank/DDBJ whole genome shotgun (WGS) entry which is preliminary data.</text>
</comment>
<dbReference type="EMBL" id="SLWO01000001">
    <property type="protein sequence ID" value="TCO30742.1"/>
    <property type="molecule type" value="Genomic_DNA"/>
</dbReference>
<accession>A0A4R2HM99</accession>
<dbReference type="PROSITE" id="PS51257">
    <property type="entry name" value="PROKAR_LIPOPROTEIN"/>
    <property type="match status" value="1"/>
</dbReference>
<evidence type="ECO:0000313" key="3">
    <source>
        <dbReference type="Proteomes" id="UP000295684"/>
    </source>
</evidence>
<keyword evidence="4" id="KW-1185">Reference proteome</keyword>
<name>A0A4R2HM99_9SPHI</name>
<dbReference type="AlphaFoldDB" id="A0A4R2HM99"/>
<reference evidence="4" key="2">
    <citation type="journal article" date="2019" name="Int. J. Syst. Evol. Microbiol.">
        <title>The Global Catalogue of Microorganisms (GCM) 10K type strain sequencing project: providing services to taxonomists for standard genome sequencing and annotation.</title>
        <authorList>
            <consortium name="The Broad Institute Genomics Platform"/>
            <consortium name="The Broad Institute Genome Sequencing Center for Infectious Disease"/>
            <person name="Wu L."/>
            <person name="Ma J."/>
        </authorList>
    </citation>
    <scope>NUCLEOTIDE SEQUENCE [LARGE SCALE GENOMIC DNA]</scope>
    <source>
        <strain evidence="4">CGMCC 1.15644</strain>
    </source>
</reference>
<protein>
    <recommendedName>
        <fullName evidence="5">DUF4595 domain-containing protein</fullName>
    </recommendedName>
</protein>
<dbReference type="RefSeq" id="WP_132528933.1">
    <property type="nucleotide sequence ID" value="NZ_BMJO01000001.1"/>
</dbReference>
<dbReference type="Proteomes" id="UP000622648">
    <property type="component" value="Unassembled WGS sequence"/>
</dbReference>
<proteinExistence type="predicted"/>
<reference evidence="1" key="4">
    <citation type="submission" date="2024-05" db="EMBL/GenBank/DDBJ databases">
        <authorList>
            <person name="Sun Q."/>
            <person name="Zhou Y."/>
        </authorList>
    </citation>
    <scope>NUCLEOTIDE SEQUENCE</scope>
    <source>
        <strain evidence="1">CGMCC 1.15644</strain>
    </source>
</reference>
<organism evidence="2 3">
    <name type="scientific">Pedobacter psychrotolerans</name>
    <dbReference type="NCBI Taxonomy" id="1843235"/>
    <lineage>
        <taxon>Bacteria</taxon>
        <taxon>Pseudomonadati</taxon>
        <taxon>Bacteroidota</taxon>
        <taxon>Sphingobacteriia</taxon>
        <taxon>Sphingobacteriales</taxon>
        <taxon>Sphingobacteriaceae</taxon>
        <taxon>Pedobacter</taxon>
    </lineage>
</organism>
<evidence type="ECO:0000313" key="1">
    <source>
        <dbReference type="EMBL" id="GGE44762.1"/>
    </source>
</evidence>
<evidence type="ECO:0000313" key="4">
    <source>
        <dbReference type="Proteomes" id="UP000622648"/>
    </source>
</evidence>
<dbReference type="OrthoDB" id="749153at2"/>
<reference evidence="1" key="1">
    <citation type="journal article" date="2014" name="Int. J. Syst. Evol. Microbiol.">
        <title>Complete genome of a new Firmicutes species belonging to the dominant human colonic microbiota ('Ruminococcus bicirculans') reveals two chromosomes and a selective capacity to utilize plant glucans.</title>
        <authorList>
            <consortium name="NISC Comparative Sequencing Program"/>
            <person name="Wegmann U."/>
            <person name="Louis P."/>
            <person name="Goesmann A."/>
            <person name="Henrissat B."/>
            <person name="Duncan S.H."/>
            <person name="Flint H.J."/>
        </authorList>
    </citation>
    <scope>NUCLEOTIDE SEQUENCE</scope>
    <source>
        <strain evidence="1">CGMCC 1.15644</strain>
    </source>
</reference>
<reference evidence="2 3" key="3">
    <citation type="submission" date="2019-03" db="EMBL/GenBank/DDBJ databases">
        <title>Genomic Encyclopedia of Type Strains, Phase IV (KMG-IV): sequencing the most valuable type-strain genomes for metagenomic binning, comparative biology and taxonomic classification.</title>
        <authorList>
            <person name="Goeker M."/>
        </authorList>
    </citation>
    <scope>NUCLEOTIDE SEQUENCE [LARGE SCALE GENOMIC DNA]</scope>
    <source>
        <strain evidence="2 3">DSM 103236</strain>
    </source>
</reference>
<gene>
    <name evidence="2" type="ORF">EV200_101180</name>
    <name evidence="1" type="ORF">GCM10011413_08630</name>
</gene>
<evidence type="ECO:0008006" key="5">
    <source>
        <dbReference type="Google" id="ProtNLM"/>
    </source>
</evidence>
<dbReference type="EMBL" id="BMJO01000001">
    <property type="protein sequence ID" value="GGE44762.1"/>
    <property type="molecule type" value="Genomic_DNA"/>
</dbReference>